<dbReference type="EMBL" id="JAHUTI010036927">
    <property type="protein sequence ID" value="MED6243877.1"/>
    <property type="molecule type" value="Genomic_DNA"/>
</dbReference>
<dbReference type="PROSITE" id="PS50235">
    <property type="entry name" value="USP_3"/>
    <property type="match status" value="1"/>
</dbReference>
<reference evidence="2 3" key="1">
    <citation type="submission" date="2021-07" db="EMBL/GenBank/DDBJ databases">
        <authorList>
            <person name="Palmer J.M."/>
        </authorList>
    </citation>
    <scope>NUCLEOTIDE SEQUENCE [LARGE SCALE GENOMIC DNA]</scope>
    <source>
        <strain evidence="2 3">AT_MEX2019</strain>
        <tissue evidence="2">Muscle</tissue>
    </source>
</reference>
<name>A0ABU7B017_9TELE</name>
<dbReference type="InterPro" id="IPR018200">
    <property type="entry name" value="USP_CS"/>
</dbReference>
<dbReference type="PROSITE" id="PS00973">
    <property type="entry name" value="USP_2"/>
    <property type="match status" value="1"/>
</dbReference>
<dbReference type="Pfam" id="PF00443">
    <property type="entry name" value="UCH"/>
    <property type="match status" value="1"/>
</dbReference>
<dbReference type="CDD" id="cd02257">
    <property type="entry name" value="Peptidase_C19"/>
    <property type="match status" value="1"/>
</dbReference>
<dbReference type="InterPro" id="IPR038765">
    <property type="entry name" value="Papain-like_cys_pep_sf"/>
</dbReference>
<dbReference type="PANTHER" id="PTHR24006:SF915">
    <property type="entry name" value="UBIQUITIN CARBOXYL-TERMINAL HYDROLASE-RELATED"/>
    <property type="match status" value="1"/>
</dbReference>
<feature type="domain" description="USP" evidence="1">
    <location>
        <begin position="1"/>
        <end position="167"/>
    </location>
</feature>
<dbReference type="Gene3D" id="3.90.70.10">
    <property type="entry name" value="Cysteine proteinases"/>
    <property type="match status" value="1"/>
</dbReference>
<gene>
    <name evidence="2" type="ORF">ATANTOWER_029051</name>
</gene>
<protein>
    <recommendedName>
        <fullName evidence="1">USP domain-containing protein</fullName>
    </recommendedName>
</protein>
<accession>A0ABU7B017</accession>
<proteinExistence type="predicted"/>
<evidence type="ECO:0000313" key="2">
    <source>
        <dbReference type="EMBL" id="MED6243877.1"/>
    </source>
</evidence>
<keyword evidence="3" id="KW-1185">Reference proteome</keyword>
<dbReference type="InterPro" id="IPR028889">
    <property type="entry name" value="USP"/>
</dbReference>
<comment type="caution">
    <text evidence="2">The sequence shown here is derived from an EMBL/GenBank/DDBJ whole genome shotgun (WGS) entry which is preliminary data.</text>
</comment>
<sequence length="173" mass="19656">MICLRLNPFLIDSEMRESPILKLSFPSLIDQHPPLSAASGSNLKSEILVLNGCSCGYRYLILHLKRFKLTENLVMVKLEDPIILCREMTVTAHQGDQLYSLISVISHVGSSVRKGHYVSNGLHPDHTLEDGEDRWLHFNDIYVLETSGAMVSEWSTEDSYVLIYQRRAWPALV</sequence>
<dbReference type="InterPro" id="IPR050164">
    <property type="entry name" value="Peptidase_C19"/>
</dbReference>
<dbReference type="SUPFAM" id="SSF54001">
    <property type="entry name" value="Cysteine proteinases"/>
    <property type="match status" value="1"/>
</dbReference>
<dbReference type="InterPro" id="IPR001394">
    <property type="entry name" value="Peptidase_C19_UCH"/>
</dbReference>
<evidence type="ECO:0000259" key="1">
    <source>
        <dbReference type="PROSITE" id="PS50235"/>
    </source>
</evidence>
<organism evidence="2 3">
    <name type="scientific">Ataeniobius toweri</name>
    <dbReference type="NCBI Taxonomy" id="208326"/>
    <lineage>
        <taxon>Eukaryota</taxon>
        <taxon>Metazoa</taxon>
        <taxon>Chordata</taxon>
        <taxon>Craniata</taxon>
        <taxon>Vertebrata</taxon>
        <taxon>Euteleostomi</taxon>
        <taxon>Actinopterygii</taxon>
        <taxon>Neopterygii</taxon>
        <taxon>Teleostei</taxon>
        <taxon>Neoteleostei</taxon>
        <taxon>Acanthomorphata</taxon>
        <taxon>Ovalentaria</taxon>
        <taxon>Atherinomorphae</taxon>
        <taxon>Cyprinodontiformes</taxon>
        <taxon>Goodeidae</taxon>
        <taxon>Ataeniobius</taxon>
    </lineage>
</organism>
<evidence type="ECO:0000313" key="3">
    <source>
        <dbReference type="Proteomes" id="UP001345963"/>
    </source>
</evidence>
<dbReference type="Proteomes" id="UP001345963">
    <property type="component" value="Unassembled WGS sequence"/>
</dbReference>
<dbReference type="PANTHER" id="PTHR24006">
    <property type="entry name" value="UBIQUITIN CARBOXYL-TERMINAL HYDROLASE"/>
    <property type="match status" value="1"/>
</dbReference>